<sequence length="251" mass="25927">MLPILILALQTVPVQEATAAPKEPPRFTQCMDLATSDPAKALADAVQWRGEGGGVLARQCLGVAYANSDKWAAAAGAFEDAAREAETGKDPRAPQYWASAGNAWIAAGEPAKGRAAIDAALATGKLAGLDLGEAHLDRARAMVAAGDMEAARSDIDKALTYADKDPLAWLLSATLARRAGDLPRAANDITTALRLSGEDPSVQLEAGNIAAASGNEADARTAWARVIELAPGTGLATAARKALEQFSATEK</sequence>
<reference evidence="1 2" key="1">
    <citation type="submission" date="2020-08" db="EMBL/GenBank/DDBJ databases">
        <title>Genomic Encyclopedia of Type Strains, Phase IV (KMG-IV): sequencing the most valuable type-strain genomes for metagenomic binning, comparative biology and taxonomic classification.</title>
        <authorList>
            <person name="Goeker M."/>
        </authorList>
    </citation>
    <scope>NUCLEOTIDE SEQUENCE [LARGE SCALE GENOMIC DNA]</scope>
    <source>
        <strain evidence="1 2">DSM 101806</strain>
    </source>
</reference>
<dbReference type="InterPro" id="IPR019734">
    <property type="entry name" value="TPR_rpt"/>
</dbReference>
<accession>A0A7W6JTP1</accession>
<dbReference type="Proteomes" id="UP000557392">
    <property type="component" value="Unassembled WGS sequence"/>
</dbReference>
<proteinExistence type="predicted"/>
<organism evidence="1 2">
    <name type="scientific">Sphingomonas kyeonggiensis</name>
    <dbReference type="NCBI Taxonomy" id="1268553"/>
    <lineage>
        <taxon>Bacteria</taxon>
        <taxon>Pseudomonadati</taxon>
        <taxon>Pseudomonadota</taxon>
        <taxon>Alphaproteobacteria</taxon>
        <taxon>Sphingomonadales</taxon>
        <taxon>Sphingomonadaceae</taxon>
        <taxon>Sphingomonas</taxon>
    </lineage>
</organism>
<dbReference type="RefSeq" id="WP_183997012.1">
    <property type="nucleotide sequence ID" value="NZ_JACIEH010000002.1"/>
</dbReference>
<protein>
    <submittedName>
        <fullName evidence="1">Tetratricopeptide (TPR) repeat protein</fullName>
    </submittedName>
</protein>
<gene>
    <name evidence="1" type="ORF">GGR46_001876</name>
</gene>
<comment type="caution">
    <text evidence="1">The sequence shown here is derived from an EMBL/GenBank/DDBJ whole genome shotgun (WGS) entry which is preliminary data.</text>
</comment>
<dbReference type="SMART" id="SM00028">
    <property type="entry name" value="TPR"/>
    <property type="match status" value="4"/>
</dbReference>
<dbReference type="SUPFAM" id="SSF48452">
    <property type="entry name" value="TPR-like"/>
    <property type="match status" value="1"/>
</dbReference>
<name>A0A7W6JTP1_9SPHN</name>
<dbReference type="InterPro" id="IPR011990">
    <property type="entry name" value="TPR-like_helical_dom_sf"/>
</dbReference>
<dbReference type="Pfam" id="PF13432">
    <property type="entry name" value="TPR_16"/>
    <property type="match status" value="1"/>
</dbReference>
<evidence type="ECO:0000313" key="2">
    <source>
        <dbReference type="Proteomes" id="UP000557392"/>
    </source>
</evidence>
<evidence type="ECO:0000313" key="1">
    <source>
        <dbReference type="EMBL" id="MBB4098312.1"/>
    </source>
</evidence>
<dbReference type="Gene3D" id="1.25.40.10">
    <property type="entry name" value="Tetratricopeptide repeat domain"/>
    <property type="match status" value="1"/>
</dbReference>
<dbReference type="AlphaFoldDB" id="A0A7W6JTP1"/>
<dbReference type="EMBL" id="JACIEH010000002">
    <property type="protein sequence ID" value="MBB4098312.1"/>
    <property type="molecule type" value="Genomic_DNA"/>
</dbReference>
<keyword evidence="2" id="KW-1185">Reference proteome</keyword>